<keyword evidence="4" id="KW-1185">Reference proteome</keyword>
<reference evidence="3 4" key="1">
    <citation type="submission" date="2014-11" db="EMBL/GenBank/DDBJ databases">
        <title>Draft Genome Sequences of Paenibacillus polymyxa NRRL B-30509 and Paenibacillus terrae NRRL B-30644, Strains from a Poultry Environment that Produce Tridecaptin A and Paenicidins.</title>
        <authorList>
            <person name="van Belkum M.J."/>
            <person name="Lohans C.T."/>
            <person name="Vederas J.C."/>
        </authorList>
    </citation>
    <scope>NUCLEOTIDE SEQUENCE [LARGE SCALE GENOMIC DNA]</scope>
    <source>
        <strain evidence="3 4">NRRL B-30644</strain>
    </source>
</reference>
<name>A0A0D7X2G6_9BACL</name>
<feature type="transmembrane region" description="Helical" evidence="2">
    <location>
        <begin position="7"/>
        <end position="24"/>
    </location>
</feature>
<feature type="transmembrane region" description="Helical" evidence="2">
    <location>
        <begin position="321"/>
        <end position="340"/>
    </location>
</feature>
<feature type="transmembrane region" description="Helical" evidence="2">
    <location>
        <begin position="85"/>
        <end position="109"/>
    </location>
</feature>
<evidence type="ECO:0000313" key="3">
    <source>
        <dbReference type="EMBL" id="KJD45424.1"/>
    </source>
</evidence>
<organism evidence="3 4">
    <name type="scientific">Paenibacillus terrae</name>
    <dbReference type="NCBI Taxonomy" id="159743"/>
    <lineage>
        <taxon>Bacteria</taxon>
        <taxon>Bacillati</taxon>
        <taxon>Bacillota</taxon>
        <taxon>Bacilli</taxon>
        <taxon>Bacillales</taxon>
        <taxon>Paenibacillaceae</taxon>
        <taxon>Paenibacillus</taxon>
    </lineage>
</organism>
<dbReference type="OrthoDB" id="4424890at2"/>
<evidence type="ECO:0000313" key="4">
    <source>
        <dbReference type="Proteomes" id="UP000032534"/>
    </source>
</evidence>
<gene>
    <name evidence="3" type="ORF">QD47_12115</name>
</gene>
<feature type="transmembrane region" description="Helical" evidence="2">
    <location>
        <begin position="115"/>
        <end position="132"/>
    </location>
</feature>
<dbReference type="AlphaFoldDB" id="A0A0D7X2G6"/>
<feature type="transmembrane region" description="Helical" evidence="2">
    <location>
        <begin position="182"/>
        <end position="204"/>
    </location>
</feature>
<protein>
    <submittedName>
        <fullName evidence="3">Membrane protein</fullName>
    </submittedName>
</protein>
<feature type="transmembrane region" description="Helical" evidence="2">
    <location>
        <begin position="263"/>
        <end position="286"/>
    </location>
</feature>
<feature type="compositionally biased region" description="Basic and acidic residues" evidence="1">
    <location>
        <begin position="356"/>
        <end position="368"/>
    </location>
</feature>
<evidence type="ECO:0000256" key="1">
    <source>
        <dbReference type="SAM" id="MobiDB-lite"/>
    </source>
</evidence>
<keyword evidence="2" id="KW-0812">Transmembrane</keyword>
<feature type="transmembrane region" description="Helical" evidence="2">
    <location>
        <begin position="298"/>
        <end position="315"/>
    </location>
</feature>
<feature type="region of interest" description="Disordered" evidence="1">
    <location>
        <begin position="346"/>
        <end position="368"/>
    </location>
</feature>
<sequence>MKRNIHVLQIAFTYIGTVVGAGFATGQEILQFFTQYGRWATLTIMLSTLIFVWLGTKMMLIAHDISARSYEDLNRHLFGTKVGKWISWFTLIILVCVNSVMLAGAGSVFVERLHLHYQTGLLITLIGTYLLLSKGIKAILHMNTIVVPMMMIMSILLVHSTLSMPNPQSFITNTSDYSMLRAWLSPLLYTSFNLAMAQAVLVPLGSQTFSRKTIRWGGILGGIGVGFMLMSAHFAMSAHMPGIRQFEIPMGSIAYRLGALVEIIYILLIFMEIFSTFVADIYGVSLQIRQHIQISPKLITLFIMLTCFLISQFGFSSLLSILYPIFGILSLMWVGKLIMAGRGGPFRSSRPRSSFRHSDSKSGDTRHG</sequence>
<comment type="caution">
    <text evidence="3">The sequence shown here is derived from an EMBL/GenBank/DDBJ whole genome shotgun (WGS) entry which is preliminary data.</text>
</comment>
<proteinExistence type="predicted"/>
<feature type="transmembrane region" description="Helical" evidence="2">
    <location>
        <begin position="216"/>
        <end position="236"/>
    </location>
</feature>
<dbReference type="PANTHER" id="PTHR37814">
    <property type="entry name" value="CONSERVED MEMBRANE PROTEIN"/>
    <property type="match status" value="1"/>
</dbReference>
<evidence type="ECO:0000256" key="2">
    <source>
        <dbReference type="SAM" id="Phobius"/>
    </source>
</evidence>
<feature type="transmembrane region" description="Helical" evidence="2">
    <location>
        <begin position="36"/>
        <end position="54"/>
    </location>
</feature>
<dbReference type="EMBL" id="JTHP01000020">
    <property type="protein sequence ID" value="KJD45424.1"/>
    <property type="molecule type" value="Genomic_DNA"/>
</dbReference>
<feature type="transmembrane region" description="Helical" evidence="2">
    <location>
        <begin position="144"/>
        <end position="162"/>
    </location>
</feature>
<dbReference type="RefSeq" id="WP_044646363.1">
    <property type="nucleotide sequence ID" value="NZ_JTHP01000020.1"/>
</dbReference>
<dbReference type="InterPro" id="IPR038728">
    <property type="entry name" value="YkvI-like"/>
</dbReference>
<dbReference type="PANTHER" id="PTHR37814:SF1">
    <property type="entry name" value="MEMBRANE PROTEIN"/>
    <property type="match status" value="1"/>
</dbReference>
<keyword evidence="2" id="KW-1133">Transmembrane helix</keyword>
<dbReference type="Proteomes" id="UP000032534">
    <property type="component" value="Unassembled WGS sequence"/>
</dbReference>
<keyword evidence="2" id="KW-0472">Membrane</keyword>
<accession>A0A0D7X2G6</accession>
<dbReference type="PATRIC" id="fig|159743.3.peg.2705"/>